<accession>A0A931E009</accession>
<dbReference type="EMBL" id="JADOUE010000001">
    <property type="protein sequence ID" value="MBG6121236.1"/>
    <property type="molecule type" value="Genomic_DNA"/>
</dbReference>
<comment type="caution">
    <text evidence="1">The sequence shown here is derived from an EMBL/GenBank/DDBJ whole genome shotgun (WGS) entry which is preliminary data.</text>
</comment>
<gene>
    <name evidence="1" type="ORF">IW254_000205</name>
</gene>
<evidence type="ECO:0000313" key="2">
    <source>
        <dbReference type="Proteomes" id="UP000658613"/>
    </source>
</evidence>
<organism evidence="1 2">
    <name type="scientific">Corynebacterium aquatimens</name>
    <dbReference type="NCBI Taxonomy" id="1190508"/>
    <lineage>
        <taxon>Bacteria</taxon>
        <taxon>Bacillati</taxon>
        <taxon>Actinomycetota</taxon>
        <taxon>Actinomycetes</taxon>
        <taxon>Mycobacteriales</taxon>
        <taxon>Corynebacteriaceae</taxon>
        <taxon>Corynebacterium</taxon>
    </lineage>
</organism>
<name>A0A931E009_9CORY</name>
<keyword evidence="2" id="KW-1185">Reference proteome</keyword>
<dbReference type="Proteomes" id="UP000658613">
    <property type="component" value="Unassembled WGS sequence"/>
</dbReference>
<dbReference type="AlphaFoldDB" id="A0A931E009"/>
<sequence length="354" mass="39539">MKNPFAAAVDAAGDSYLPVYGSTVTPDDFTFAGGMWHVDALGPDGRQRHYELDVIDKNFVDGSGDLEVLRAFINGTRVMFKDIHSLRERPASPLDWYDAITYYDAKGLELLRQDPRWAGESVETMMERVKHNVVSIHQEVLRLGHFATAADLAAALREILSATPLKVEVRPVVSWPADAETAPADGQGDFAQIIATGEGDKFTLLRNSTDNNPLLWFESMSELRLTQHAFASFDGTHVLHAQAAVAQRLSELPDHVVFGDESRTDDQWWALCFPQLDVLIMIPKDTSALTVTIDGDGQQITVMSEFVGHFARRRRLEDAHERRWAWLADDTRTHSEEDIRNAIADALNKIGAQQ</sequence>
<proteinExistence type="predicted"/>
<reference evidence="1" key="1">
    <citation type="submission" date="2020-11" db="EMBL/GenBank/DDBJ databases">
        <title>Sequencing the genomes of 1000 actinobacteria strains.</title>
        <authorList>
            <person name="Klenk H.-P."/>
        </authorList>
    </citation>
    <scope>NUCLEOTIDE SEQUENCE</scope>
    <source>
        <strain evidence="1">DSM 45632</strain>
    </source>
</reference>
<protein>
    <submittedName>
        <fullName evidence="1">Uncharacterized protein</fullName>
    </submittedName>
</protein>
<evidence type="ECO:0000313" key="1">
    <source>
        <dbReference type="EMBL" id="MBG6121236.1"/>
    </source>
</evidence>
<dbReference type="RefSeq" id="WP_196823843.1">
    <property type="nucleotide sequence ID" value="NZ_CP046980.1"/>
</dbReference>